<dbReference type="Pfam" id="PF13377">
    <property type="entry name" value="Peripla_BP_3"/>
    <property type="match status" value="1"/>
</dbReference>
<accession>H5SFL3</accession>
<organism evidence="5">
    <name type="scientific">uncultured Acidobacteriota bacterium</name>
    <dbReference type="NCBI Taxonomy" id="171953"/>
    <lineage>
        <taxon>Bacteria</taxon>
        <taxon>Pseudomonadati</taxon>
        <taxon>Acidobacteriota</taxon>
        <taxon>environmental samples</taxon>
    </lineage>
</organism>
<dbReference type="PROSITE" id="PS50932">
    <property type="entry name" value="HTH_LACI_2"/>
    <property type="match status" value="1"/>
</dbReference>
<dbReference type="SUPFAM" id="SSF47413">
    <property type="entry name" value="lambda repressor-like DNA-binding domains"/>
    <property type="match status" value="1"/>
</dbReference>
<dbReference type="InterPro" id="IPR000843">
    <property type="entry name" value="HTH_LacI"/>
</dbReference>
<evidence type="ECO:0000256" key="3">
    <source>
        <dbReference type="ARBA" id="ARBA00023163"/>
    </source>
</evidence>
<dbReference type="CDD" id="cd01392">
    <property type="entry name" value="HTH_LacI"/>
    <property type="match status" value="1"/>
</dbReference>
<feature type="domain" description="HTH lacI-type" evidence="4">
    <location>
        <begin position="4"/>
        <end position="58"/>
    </location>
</feature>
<dbReference type="Gene3D" id="3.40.50.2300">
    <property type="match status" value="2"/>
</dbReference>
<dbReference type="InterPro" id="IPR046335">
    <property type="entry name" value="LacI/GalR-like_sensor"/>
</dbReference>
<protein>
    <submittedName>
        <fullName evidence="5">LacI family transcription regulator</fullName>
    </submittedName>
</protein>
<dbReference type="InterPro" id="IPR028082">
    <property type="entry name" value="Peripla_BP_I"/>
</dbReference>
<dbReference type="GO" id="GO:0000976">
    <property type="term" value="F:transcription cis-regulatory region binding"/>
    <property type="evidence" value="ECO:0007669"/>
    <property type="project" value="TreeGrafter"/>
</dbReference>
<keyword evidence="3" id="KW-0804">Transcription</keyword>
<dbReference type="CDD" id="cd06267">
    <property type="entry name" value="PBP1_LacI_sugar_binding-like"/>
    <property type="match status" value="1"/>
</dbReference>
<gene>
    <name evidence="5" type="ORF">HGMM_F22A10C25</name>
</gene>
<evidence type="ECO:0000256" key="1">
    <source>
        <dbReference type="ARBA" id="ARBA00023015"/>
    </source>
</evidence>
<proteinExistence type="predicted"/>
<name>H5SFL3_9BACT</name>
<dbReference type="PROSITE" id="PS00356">
    <property type="entry name" value="HTH_LACI_1"/>
    <property type="match status" value="1"/>
</dbReference>
<reference evidence="5" key="2">
    <citation type="journal article" date="2012" name="PLoS ONE">
        <title>A Deeply Branching Thermophilic Bacterium with an Ancient Acetyl-CoA Pathway Dominates a Subsurface Ecosystem.</title>
        <authorList>
            <person name="Takami H."/>
            <person name="Noguchi H."/>
            <person name="Takaki Y."/>
            <person name="Uchiyama I."/>
            <person name="Toyoda A."/>
            <person name="Nishi S."/>
            <person name="Chee G.-J."/>
            <person name="Arai W."/>
            <person name="Nunoura T."/>
            <person name="Itoh T."/>
            <person name="Hattori M."/>
            <person name="Takai K."/>
        </authorList>
    </citation>
    <scope>NUCLEOTIDE SEQUENCE</scope>
</reference>
<evidence type="ECO:0000313" key="5">
    <source>
        <dbReference type="EMBL" id="BAL54949.1"/>
    </source>
</evidence>
<dbReference type="GO" id="GO:0003700">
    <property type="term" value="F:DNA-binding transcription factor activity"/>
    <property type="evidence" value="ECO:0007669"/>
    <property type="project" value="TreeGrafter"/>
</dbReference>
<sequence length="334" mass="37392">MSSVSIKDIARVAKVSHSTVSRALHNSPLVRRETAERIRRIAEEMGYRPSAVARSLVTRKTKTIGVVVTTIADPFIAEVVSGIEEVANDHGYSVFLANSNADPDREIKVVHSFHERRVDGILVTASRVGALYMDHLSEMKVPIVLINNQHPGEFVHSVMIDNVTASRAATDHLIQLGHRRIAYIGDQFGYQSDTERFAGYRQALERAGLTFQPELVVHGDGKPEEGMRAMERLLMLSSPPTAVFCYNDMTALGALRMIRMRGLRVPEDISLVGFDDLFIASYTEPPLTTIRQPKRQMGRRAMELLLQLLRGENSQQTIWMQGELIIRHSTAPPR</sequence>
<dbReference type="Gene3D" id="1.10.260.40">
    <property type="entry name" value="lambda repressor-like DNA-binding domains"/>
    <property type="match status" value="1"/>
</dbReference>
<dbReference type="InterPro" id="IPR010982">
    <property type="entry name" value="Lambda_DNA-bd_dom_sf"/>
</dbReference>
<evidence type="ECO:0000256" key="2">
    <source>
        <dbReference type="ARBA" id="ARBA00023125"/>
    </source>
</evidence>
<dbReference type="SMART" id="SM00354">
    <property type="entry name" value="HTH_LACI"/>
    <property type="match status" value="1"/>
</dbReference>
<keyword evidence="1" id="KW-0805">Transcription regulation</keyword>
<keyword evidence="2" id="KW-0238">DNA-binding</keyword>
<dbReference type="EMBL" id="AP011704">
    <property type="protein sequence ID" value="BAL54949.1"/>
    <property type="molecule type" value="Genomic_DNA"/>
</dbReference>
<dbReference type="SUPFAM" id="SSF53822">
    <property type="entry name" value="Periplasmic binding protein-like I"/>
    <property type="match status" value="1"/>
</dbReference>
<reference evidence="5" key="1">
    <citation type="journal article" date="2005" name="Environ. Microbiol.">
        <title>Genetic and functional properties of uncultivated thermophilic crenarchaeotes from a subsurface gold mine as revealed by analysis of genome fragments.</title>
        <authorList>
            <person name="Nunoura T."/>
            <person name="Hirayama H."/>
            <person name="Takami H."/>
            <person name="Oida H."/>
            <person name="Nishi S."/>
            <person name="Shimamura S."/>
            <person name="Suzuki Y."/>
            <person name="Inagaki F."/>
            <person name="Takai K."/>
            <person name="Nealson K.H."/>
            <person name="Horikoshi K."/>
        </authorList>
    </citation>
    <scope>NUCLEOTIDE SEQUENCE</scope>
</reference>
<dbReference type="Pfam" id="PF00356">
    <property type="entry name" value="LacI"/>
    <property type="match status" value="1"/>
</dbReference>
<evidence type="ECO:0000259" key="4">
    <source>
        <dbReference type="PROSITE" id="PS50932"/>
    </source>
</evidence>
<dbReference type="PANTHER" id="PTHR30146">
    <property type="entry name" value="LACI-RELATED TRANSCRIPTIONAL REPRESSOR"/>
    <property type="match status" value="1"/>
</dbReference>
<dbReference type="PANTHER" id="PTHR30146:SF109">
    <property type="entry name" value="HTH-TYPE TRANSCRIPTIONAL REGULATOR GALS"/>
    <property type="match status" value="1"/>
</dbReference>
<dbReference type="AlphaFoldDB" id="H5SFL3"/>